<keyword evidence="2" id="KW-0732">Signal</keyword>
<feature type="transmembrane region" description="Helical" evidence="1">
    <location>
        <begin position="36"/>
        <end position="64"/>
    </location>
</feature>
<keyword evidence="1" id="KW-0472">Membrane</keyword>
<gene>
    <name evidence="3" type="ORF">Vbra_17206</name>
</gene>
<evidence type="ECO:0000256" key="2">
    <source>
        <dbReference type="SAM" id="SignalP"/>
    </source>
</evidence>
<keyword evidence="1" id="KW-1133">Transmembrane helix</keyword>
<dbReference type="InParanoid" id="A0A0G4G7Y0"/>
<evidence type="ECO:0008006" key="5">
    <source>
        <dbReference type="Google" id="ProtNLM"/>
    </source>
</evidence>
<name>A0A0G4G7Y0_VITBC</name>
<reference evidence="3 4" key="1">
    <citation type="submission" date="2014-11" db="EMBL/GenBank/DDBJ databases">
        <authorList>
            <person name="Zhu J."/>
            <person name="Qi W."/>
            <person name="Song R."/>
        </authorList>
    </citation>
    <scope>NUCLEOTIDE SEQUENCE [LARGE SCALE GENOMIC DNA]</scope>
</reference>
<accession>A0A0G4G7Y0</accession>
<proteinExistence type="predicted"/>
<evidence type="ECO:0000256" key="1">
    <source>
        <dbReference type="SAM" id="Phobius"/>
    </source>
</evidence>
<keyword evidence="1" id="KW-0812">Transmembrane</keyword>
<keyword evidence="4" id="KW-1185">Reference proteome</keyword>
<dbReference type="Proteomes" id="UP000041254">
    <property type="component" value="Unassembled WGS sequence"/>
</dbReference>
<feature type="chain" id="PRO_5005189812" description="Secreted protein" evidence="2">
    <location>
        <begin position="19"/>
        <end position="143"/>
    </location>
</feature>
<organism evidence="3 4">
    <name type="scientific">Vitrella brassicaformis (strain CCMP3155)</name>
    <dbReference type="NCBI Taxonomy" id="1169540"/>
    <lineage>
        <taxon>Eukaryota</taxon>
        <taxon>Sar</taxon>
        <taxon>Alveolata</taxon>
        <taxon>Colpodellida</taxon>
        <taxon>Vitrellaceae</taxon>
        <taxon>Vitrella</taxon>
    </lineage>
</organism>
<dbReference type="VEuPathDB" id="CryptoDB:Vbra_17206"/>
<dbReference type="EMBL" id="CDMY01000589">
    <property type="protein sequence ID" value="CEM24728.1"/>
    <property type="molecule type" value="Genomic_DNA"/>
</dbReference>
<dbReference type="AlphaFoldDB" id="A0A0G4G7Y0"/>
<feature type="signal peptide" evidence="2">
    <location>
        <begin position="1"/>
        <end position="18"/>
    </location>
</feature>
<protein>
    <recommendedName>
        <fullName evidence="5">Secreted protein</fullName>
    </recommendedName>
</protein>
<evidence type="ECO:0000313" key="4">
    <source>
        <dbReference type="Proteomes" id="UP000041254"/>
    </source>
</evidence>
<evidence type="ECO:0000313" key="3">
    <source>
        <dbReference type="EMBL" id="CEM24728.1"/>
    </source>
</evidence>
<sequence length="143" mass="15286">MCLSLCLCWLFVRPPSFARGSGLWARPRMGPHLLLLLPLLLLLLHEVVVVVGAAHPATAVAAWLRAAGGRRWLRAGGEGHRCLPYPHPAASHPFPLGVCVRGVTAAKGAGRRTGALASVCSGSLSTSYIVKHWFSSRSLAHLR</sequence>